<dbReference type="Proteomes" id="UP000692816">
    <property type="component" value="Chromosome"/>
</dbReference>
<keyword evidence="2" id="KW-1185">Reference proteome</keyword>
<organism evidence="1 2">
    <name type="scientific">Bradyrhizobium quebecense</name>
    <dbReference type="NCBI Taxonomy" id="2748629"/>
    <lineage>
        <taxon>Bacteria</taxon>
        <taxon>Pseudomonadati</taxon>
        <taxon>Pseudomonadota</taxon>
        <taxon>Alphaproteobacteria</taxon>
        <taxon>Hyphomicrobiales</taxon>
        <taxon>Nitrobacteraceae</taxon>
        <taxon>Bradyrhizobium</taxon>
    </lineage>
</organism>
<dbReference type="EMBL" id="CP088282">
    <property type="protein sequence ID" value="UGY02833.1"/>
    <property type="molecule type" value="Genomic_DNA"/>
</dbReference>
<sequence length="208" mass="22512">MTPRAFGITAGIAVAIAEPTTGAMDMPTNPDPPRKDNMASPRILGPQDGHLAILGGTSARFMIEEDDAGGRFALVEHPMQPRALAAPMHRHHHQDEYSFVLEGRIGALLGDTVAIGNPGDLIFKPREQWHTFWNAGDTPARVLEIISPAGFENYFRELGAELSNGPPDPQRLATLCARYALDMDLSSVPGLIQRFGVRFPGEPSPAPQ</sequence>
<proteinExistence type="predicted"/>
<accession>A0ACD3V8W9</accession>
<evidence type="ECO:0000313" key="1">
    <source>
        <dbReference type="EMBL" id="UGY02833.1"/>
    </source>
</evidence>
<name>A0ACD3V8W9_9BRAD</name>
<gene>
    <name evidence="1" type="ORF">J4P68_0038135</name>
</gene>
<evidence type="ECO:0000313" key="2">
    <source>
        <dbReference type="Proteomes" id="UP000692816"/>
    </source>
</evidence>
<protein>
    <submittedName>
        <fullName evidence="1">Cupin domain-containing protein</fullName>
    </submittedName>
</protein>
<reference evidence="1 2" key="1">
    <citation type="journal article" date="2021" name="Int. J. Syst. Evol. Microbiol.">
        <title>Bradyrhizobium septentrionale sp. nov. (sv. septentrionale) and Bradyrhizobium quebecense sp. nov. (sv. septentrionale) associated with legumes native to Canada possess rearranged symbiosis genes and numerous insertion sequences.</title>
        <authorList>
            <person name="Bromfield E.S.P."/>
            <person name="Cloutier S."/>
        </authorList>
    </citation>
    <scope>NUCLEOTIDE SEQUENCE [LARGE SCALE GENOMIC DNA]</scope>
    <source>
        <strain evidence="1 2">12S5</strain>
    </source>
</reference>